<dbReference type="EMBL" id="PKPP01000325">
    <property type="protein sequence ID" value="PWA94264.1"/>
    <property type="molecule type" value="Genomic_DNA"/>
</dbReference>
<keyword evidence="8" id="KW-0539">Nucleus</keyword>
<dbReference type="GO" id="GO:0030170">
    <property type="term" value="F:pyridoxal phosphate binding"/>
    <property type="evidence" value="ECO:0007669"/>
    <property type="project" value="InterPro"/>
</dbReference>
<comment type="similarity">
    <text evidence="3">Belongs to the Mediator complex subunit 10 family.</text>
</comment>
<evidence type="ECO:0000256" key="2">
    <source>
        <dbReference type="ARBA" id="ARBA00004123"/>
    </source>
</evidence>
<comment type="cofactor">
    <cofactor evidence="1">
        <name>pyridoxal 5'-phosphate</name>
        <dbReference type="ChEBI" id="CHEBI:597326"/>
    </cofactor>
</comment>
<comment type="caution">
    <text evidence="10">The sequence shown here is derived from an EMBL/GenBank/DDBJ whole genome shotgun (WGS) entry which is preliminary data.</text>
</comment>
<dbReference type="InterPro" id="IPR015424">
    <property type="entry name" value="PyrdxlP-dep_Trfase"/>
</dbReference>
<gene>
    <name evidence="10" type="ORF">CTI12_AA061220</name>
</gene>
<dbReference type="Proteomes" id="UP000245207">
    <property type="component" value="Unassembled WGS sequence"/>
</dbReference>
<organism evidence="10 11">
    <name type="scientific">Artemisia annua</name>
    <name type="common">Sweet wormwood</name>
    <dbReference type="NCBI Taxonomy" id="35608"/>
    <lineage>
        <taxon>Eukaryota</taxon>
        <taxon>Viridiplantae</taxon>
        <taxon>Streptophyta</taxon>
        <taxon>Embryophyta</taxon>
        <taxon>Tracheophyta</taxon>
        <taxon>Spermatophyta</taxon>
        <taxon>Magnoliopsida</taxon>
        <taxon>eudicotyledons</taxon>
        <taxon>Gunneridae</taxon>
        <taxon>Pentapetalae</taxon>
        <taxon>asterids</taxon>
        <taxon>campanulids</taxon>
        <taxon>Asterales</taxon>
        <taxon>Asteraceae</taxon>
        <taxon>Asteroideae</taxon>
        <taxon>Anthemideae</taxon>
        <taxon>Artemisiinae</taxon>
        <taxon>Artemisia</taxon>
    </lineage>
</organism>
<dbReference type="Pfam" id="PF01053">
    <property type="entry name" value="Cys_Met_Meta_PP"/>
    <property type="match status" value="1"/>
</dbReference>
<dbReference type="GO" id="GO:0019346">
    <property type="term" value="P:transsulfuration"/>
    <property type="evidence" value="ECO:0007669"/>
    <property type="project" value="InterPro"/>
</dbReference>
<dbReference type="InterPro" id="IPR015422">
    <property type="entry name" value="PyrdxlP-dep_Trfase_small"/>
</dbReference>
<dbReference type="PANTHER" id="PTHR11808">
    <property type="entry name" value="TRANS-SULFURATION ENZYME FAMILY MEMBER"/>
    <property type="match status" value="1"/>
</dbReference>
<keyword evidence="5" id="KW-0663">Pyridoxal phosphate</keyword>
<dbReference type="FunFam" id="3.40.640.10:FF:000046">
    <property type="entry name" value="Cystathionine gamma-lyase"/>
    <property type="match status" value="1"/>
</dbReference>
<keyword evidence="7" id="KW-0804">Transcription</keyword>
<dbReference type="GO" id="GO:0016592">
    <property type="term" value="C:mediator complex"/>
    <property type="evidence" value="ECO:0007669"/>
    <property type="project" value="InterPro"/>
</dbReference>
<dbReference type="SUPFAM" id="SSF53383">
    <property type="entry name" value="PLP-dependent transferases"/>
    <property type="match status" value="1"/>
</dbReference>
<comment type="similarity">
    <text evidence="4">Belongs to the trans-sulfuration enzymes family.</text>
</comment>
<protein>
    <submittedName>
        <fullName evidence="10">Methionine gamma-lyase</fullName>
    </submittedName>
</protein>
<dbReference type="STRING" id="35608.A0A2U1Q8C8"/>
<evidence type="ECO:0000256" key="5">
    <source>
        <dbReference type="ARBA" id="ARBA00022898"/>
    </source>
</evidence>
<dbReference type="Gene3D" id="3.90.1150.10">
    <property type="entry name" value="Aspartate Aminotransferase, domain 1"/>
    <property type="match status" value="1"/>
</dbReference>
<dbReference type="PANTHER" id="PTHR11808:SF80">
    <property type="entry name" value="CYSTATHIONINE GAMMA-LYASE"/>
    <property type="match status" value="1"/>
</dbReference>
<evidence type="ECO:0000256" key="4">
    <source>
        <dbReference type="ARBA" id="ARBA00009077"/>
    </source>
</evidence>
<evidence type="ECO:0000313" key="10">
    <source>
        <dbReference type="EMBL" id="PWA94264.1"/>
    </source>
</evidence>
<dbReference type="GO" id="GO:0006357">
    <property type="term" value="P:regulation of transcription by RNA polymerase II"/>
    <property type="evidence" value="ECO:0007669"/>
    <property type="project" value="InterPro"/>
</dbReference>
<evidence type="ECO:0000256" key="8">
    <source>
        <dbReference type="ARBA" id="ARBA00023242"/>
    </source>
</evidence>
<keyword evidence="6" id="KW-0805">Transcription regulation</keyword>
<name>A0A2U1Q8C8_ARTAN</name>
<evidence type="ECO:0000256" key="9">
    <source>
        <dbReference type="SAM" id="MobiDB-lite"/>
    </source>
</evidence>
<reference evidence="10 11" key="1">
    <citation type="journal article" date="2018" name="Mol. Plant">
        <title>The genome of Artemisia annua provides insight into the evolution of Asteraceae family and artemisinin biosynthesis.</title>
        <authorList>
            <person name="Shen Q."/>
            <person name="Zhang L."/>
            <person name="Liao Z."/>
            <person name="Wang S."/>
            <person name="Yan T."/>
            <person name="Shi P."/>
            <person name="Liu M."/>
            <person name="Fu X."/>
            <person name="Pan Q."/>
            <person name="Wang Y."/>
            <person name="Lv Z."/>
            <person name="Lu X."/>
            <person name="Zhang F."/>
            <person name="Jiang W."/>
            <person name="Ma Y."/>
            <person name="Chen M."/>
            <person name="Hao X."/>
            <person name="Li L."/>
            <person name="Tang Y."/>
            <person name="Lv G."/>
            <person name="Zhou Y."/>
            <person name="Sun X."/>
            <person name="Brodelius P.E."/>
            <person name="Rose J.K.C."/>
            <person name="Tang K."/>
        </authorList>
    </citation>
    <scope>NUCLEOTIDE SEQUENCE [LARGE SCALE GENOMIC DNA]</scope>
    <source>
        <strain evidence="11">cv. Huhao1</strain>
        <tissue evidence="10">Leaf</tissue>
    </source>
</reference>
<dbReference type="Gene3D" id="3.40.640.10">
    <property type="entry name" value="Type I PLP-dependent aspartate aminotransferase-like (Major domain)"/>
    <property type="match status" value="1"/>
</dbReference>
<feature type="compositionally biased region" description="Polar residues" evidence="9">
    <location>
        <begin position="1"/>
        <end position="14"/>
    </location>
</feature>
<dbReference type="AlphaFoldDB" id="A0A2U1Q8C8"/>
<sequence>MADTIHNNNVVISSSKKRMTPDDPNHEDDFIAKKLPPTKPSWEDPVSALANARHEFGEHGGVNMSIEASATFTVMEPETLSRMFAGELGPDRDFFIYSRHFNPTVLNLGRQMAALEGTEAAYCTASGMSAISSVLLTLVSSGDNIVASQTLYGGTHALLTHFLPRSSNIQTTFVDIRDLEKVKEAIVEGRTKVLYFESMSNPTLTVANIPELSRIAHEKGVTVVVDNTFAPMVVSPARLGADVVVHSISKYISGGADIIAGAVCGPASLVNSLMDLHQGALMLLGPTMNAKVAFELSERIPHLGLRVKEHCHRALVYAQRMKKMGLKVIYPGLEDHPDHLLLKSIANKEYGFGGMLCLDMGTEARANKLMNLLQNYTQFGLMAVSLGYYETLMSCSGSSTSSELNEEEQALAGISPGLVRMSVGYSGTLEQRWGQFEKALSKLQDMGLNALVMEMDNMAKLSEKCNIQVPMEVLNCIAKNQITKGKTDAFKGLRRHLLEELEQAFPDEVEDYREIRASSAAVSSLNPPEVSISALISLFCYVGIPYFYGNQLNALVMEMDNMAKLSEKCNIQVPMEVLNLIDDGKNPDEFTRDVLNSCIAKNQITKGKTDAFKGLRRHLLEELEQAFPDEVEDYREIRASSAAVSSLNPPEVSISALISLFGMPYLYRSRLLVIGVMPHLVLEAGLRRHLLEELEQAFPDEVEDYREIRASSAAVSSLNPPEVSISALISLFGMPYLYRSRLLVIGVMPHLVLEAESMRLAQAQSILPNGDMKVKPEM</sequence>
<evidence type="ECO:0000256" key="1">
    <source>
        <dbReference type="ARBA" id="ARBA00001933"/>
    </source>
</evidence>
<evidence type="ECO:0000256" key="7">
    <source>
        <dbReference type="ARBA" id="ARBA00023163"/>
    </source>
</evidence>
<dbReference type="OrthoDB" id="3512640at2759"/>
<evidence type="ECO:0000256" key="6">
    <source>
        <dbReference type="ARBA" id="ARBA00023015"/>
    </source>
</evidence>
<dbReference type="InterPro" id="IPR019145">
    <property type="entry name" value="Mediator_Med10"/>
</dbReference>
<accession>A0A2U1Q8C8</accession>
<dbReference type="GO" id="GO:0016846">
    <property type="term" value="F:carbon-sulfur lyase activity"/>
    <property type="evidence" value="ECO:0007669"/>
    <property type="project" value="TreeGrafter"/>
</dbReference>
<comment type="subcellular location">
    <subcellularLocation>
        <location evidence="2">Nucleus</location>
    </subcellularLocation>
</comment>
<dbReference type="InterPro" id="IPR015421">
    <property type="entry name" value="PyrdxlP-dep_Trfase_major"/>
</dbReference>
<dbReference type="Pfam" id="PF09748">
    <property type="entry name" value="Med10"/>
    <property type="match status" value="2"/>
</dbReference>
<evidence type="ECO:0000256" key="3">
    <source>
        <dbReference type="ARBA" id="ARBA00005389"/>
    </source>
</evidence>
<dbReference type="InterPro" id="IPR000277">
    <property type="entry name" value="Cys/Met-Metab_PyrdxlP-dep_enz"/>
</dbReference>
<feature type="region of interest" description="Disordered" evidence="9">
    <location>
        <begin position="1"/>
        <end position="26"/>
    </location>
</feature>
<evidence type="ECO:0000313" key="11">
    <source>
        <dbReference type="Proteomes" id="UP000245207"/>
    </source>
</evidence>
<keyword evidence="11" id="KW-1185">Reference proteome</keyword>
<dbReference type="FunFam" id="3.90.1150.10:FF:000087">
    <property type="entry name" value="Putative methionine gamma-lyase"/>
    <property type="match status" value="1"/>
</dbReference>
<proteinExistence type="inferred from homology"/>
<dbReference type="GO" id="GO:0005737">
    <property type="term" value="C:cytoplasm"/>
    <property type="evidence" value="ECO:0007669"/>
    <property type="project" value="TreeGrafter"/>
</dbReference>
<dbReference type="CDD" id="cd00614">
    <property type="entry name" value="CGS_like"/>
    <property type="match status" value="1"/>
</dbReference>
<keyword evidence="10" id="KW-0456">Lyase</keyword>
<dbReference type="GO" id="GO:0003712">
    <property type="term" value="F:transcription coregulator activity"/>
    <property type="evidence" value="ECO:0007669"/>
    <property type="project" value="InterPro"/>
</dbReference>